<keyword evidence="10" id="KW-1185">Reference proteome</keyword>
<comment type="similarity">
    <text evidence="7">Belongs to the binding-protein-dependent transport system permease family.</text>
</comment>
<dbReference type="EMBL" id="RSED01000023">
    <property type="protein sequence ID" value="RRS02395.1"/>
    <property type="molecule type" value="Genomic_DNA"/>
</dbReference>
<proteinExistence type="inferred from homology"/>
<dbReference type="Pfam" id="PF19300">
    <property type="entry name" value="BPD_transp_1_N"/>
    <property type="match status" value="1"/>
</dbReference>
<evidence type="ECO:0000256" key="7">
    <source>
        <dbReference type="RuleBase" id="RU363032"/>
    </source>
</evidence>
<feature type="domain" description="ABC transmembrane type-1" evidence="8">
    <location>
        <begin position="96"/>
        <end position="325"/>
    </location>
</feature>
<keyword evidence="4 7" id="KW-0812">Transmembrane</keyword>
<dbReference type="PANTHER" id="PTHR43163">
    <property type="entry name" value="DIPEPTIDE TRANSPORT SYSTEM PERMEASE PROTEIN DPPB-RELATED"/>
    <property type="match status" value="1"/>
</dbReference>
<name>A0A426V6B4_9BURK</name>
<reference evidence="9 10" key="1">
    <citation type="submission" date="2018-12" db="EMBL/GenBank/DDBJ databases">
        <title>The whole draft genome of Aquabacterium sp. SJQ9.</title>
        <authorList>
            <person name="Sun L."/>
            <person name="Gao X."/>
            <person name="Chen W."/>
            <person name="Huang K."/>
        </authorList>
    </citation>
    <scope>NUCLEOTIDE SEQUENCE [LARGE SCALE GENOMIC DNA]</scope>
    <source>
        <strain evidence="9 10">SJQ9</strain>
    </source>
</reference>
<dbReference type="PANTHER" id="PTHR43163:SF6">
    <property type="entry name" value="DIPEPTIDE TRANSPORT SYSTEM PERMEASE PROTEIN DPPB-RELATED"/>
    <property type="match status" value="1"/>
</dbReference>
<accession>A0A426V6B4</accession>
<dbReference type="Gene3D" id="1.10.3720.10">
    <property type="entry name" value="MetI-like"/>
    <property type="match status" value="1"/>
</dbReference>
<feature type="transmembrane region" description="Helical" evidence="7">
    <location>
        <begin position="303"/>
        <end position="328"/>
    </location>
</feature>
<feature type="transmembrane region" description="Helical" evidence="7">
    <location>
        <begin position="12"/>
        <end position="31"/>
    </location>
</feature>
<dbReference type="InterPro" id="IPR035906">
    <property type="entry name" value="MetI-like_sf"/>
</dbReference>
<dbReference type="PROSITE" id="PS50928">
    <property type="entry name" value="ABC_TM1"/>
    <property type="match status" value="1"/>
</dbReference>
<comment type="subcellular location">
    <subcellularLocation>
        <location evidence="1 7">Cell membrane</location>
        <topology evidence="1 7">Multi-pass membrane protein</topology>
    </subcellularLocation>
</comment>
<dbReference type="Pfam" id="PF00528">
    <property type="entry name" value="BPD_transp_1"/>
    <property type="match status" value="1"/>
</dbReference>
<evidence type="ECO:0000256" key="2">
    <source>
        <dbReference type="ARBA" id="ARBA00022448"/>
    </source>
</evidence>
<dbReference type="Proteomes" id="UP000269265">
    <property type="component" value="Unassembled WGS sequence"/>
</dbReference>
<gene>
    <name evidence="9" type="ORF">EIP75_20820</name>
</gene>
<dbReference type="InterPro" id="IPR045621">
    <property type="entry name" value="BPD_transp_1_N"/>
</dbReference>
<evidence type="ECO:0000256" key="3">
    <source>
        <dbReference type="ARBA" id="ARBA00022475"/>
    </source>
</evidence>
<evidence type="ECO:0000256" key="5">
    <source>
        <dbReference type="ARBA" id="ARBA00022989"/>
    </source>
</evidence>
<evidence type="ECO:0000256" key="4">
    <source>
        <dbReference type="ARBA" id="ARBA00022692"/>
    </source>
</evidence>
<comment type="caution">
    <text evidence="9">The sequence shown here is derived from an EMBL/GenBank/DDBJ whole genome shotgun (WGS) entry which is preliminary data.</text>
</comment>
<dbReference type="InterPro" id="IPR000515">
    <property type="entry name" value="MetI-like"/>
</dbReference>
<dbReference type="GO" id="GO:0071916">
    <property type="term" value="F:dipeptide transmembrane transporter activity"/>
    <property type="evidence" value="ECO:0007669"/>
    <property type="project" value="TreeGrafter"/>
</dbReference>
<dbReference type="SUPFAM" id="SSF161098">
    <property type="entry name" value="MetI-like"/>
    <property type="match status" value="1"/>
</dbReference>
<evidence type="ECO:0000313" key="10">
    <source>
        <dbReference type="Proteomes" id="UP000269265"/>
    </source>
</evidence>
<evidence type="ECO:0000256" key="6">
    <source>
        <dbReference type="ARBA" id="ARBA00023136"/>
    </source>
</evidence>
<dbReference type="CDD" id="cd06261">
    <property type="entry name" value="TM_PBP2"/>
    <property type="match status" value="1"/>
</dbReference>
<evidence type="ECO:0000313" key="9">
    <source>
        <dbReference type="EMBL" id="RRS02395.1"/>
    </source>
</evidence>
<keyword evidence="5 7" id="KW-1133">Transmembrane helix</keyword>
<protein>
    <submittedName>
        <fullName evidence="9">ABC transporter permease</fullName>
    </submittedName>
</protein>
<keyword evidence="6 7" id="KW-0472">Membrane</keyword>
<feature type="transmembrane region" description="Helical" evidence="7">
    <location>
        <begin position="145"/>
        <end position="163"/>
    </location>
</feature>
<dbReference type="AlphaFoldDB" id="A0A426V6B4"/>
<evidence type="ECO:0000256" key="1">
    <source>
        <dbReference type="ARBA" id="ARBA00004651"/>
    </source>
</evidence>
<dbReference type="GO" id="GO:0005886">
    <property type="term" value="C:plasma membrane"/>
    <property type="evidence" value="ECO:0007669"/>
    <property type="project" value="UniProtKB-SubCell"/>
</dbReference>
<organism evidence="9 10">
    <name type="scientific">Aquabacterium soli</name>
    <dbReference type="NCBI Taxonomy" id="2493092"/>
    <lineage>
        <taxon>Bacteria</taxon>
        <taxon>Pseudomonadati</taxon>
        <taxon>Pseudomonadota</taxon>
        <taxon>Betaproteobacteria</taxon>
        <taxon>Burkholderiales</taxon>
        <taxon>Aquabacterium</taxon>
    </lineage>
</organism>
<dbReference type="OrthoDB" id="9803623at2"/>
<feature type="transmembrane region" description="Helical" evidence="7">
    <location>
        <begin position="102"/>
        <end position="124"/>
    </location>
</feature>
<evidence type="ECO:0000259" key="8">
    <source>
        <dbReference type="PROSITE" id="PS50928"/>
    </source>
</evidence>
<keyword evidence="2 7" id="KW-0813">Transport</keyword>
<keyword evidence="3" id="KW-1003">Cell membrane</keyword>
<sequence length="336" mass="36159">MSWKAFLKTLFHIALTLLGVAVVVFFLMRVVPGDPVAMMIPPGAGPEDIAHLRAFYGLDKPIPEQFGIWLWHAVQGDFGVSISLKQDVLGLILERLPATLELGFTALTLAVVAGGLLGIMAAAGQGSWLASAIDGVTAFCQAIPDFLWGLIFILLFGVLWMWLPISGRVDPTIAFDAHTGFYFFESLLRGRWDVTASVVLHSMAPAVALGIPVSAMIARVLRASILEALSSDYVLLARLKGMSGTRVLWVEALPNAITPTLQLTGVQFAFMLGGTVLIERLFSYPGIGGLAINAVIARDLPLIQGIVLTFALLFVLINLLVEVLTLAINPRLRSST</sequence>